<evidence type="ECO:0000313" key="9">
    <source>
        <dbReference type="RefSeq" id="XP_022319276.1"/>
    </source>
</evidence>
<feature type="domain" description="Peptidase S1" evidence="7">
    <location>
        <begin position="24"/>
        <end position="262"/>
    </location>
</feature>
<dbReference type="InterPro" id="IPR018114">
    <property type="entry name" value="TRYPSIN_HIS"/>
</dbReference>
<proteinExistence type="predicted"/>
<dbReference type="PANTHER" id="PTHR24252">
    <property type="entry name" value="ACROSIN-RELATED"/>
    <property type="match status" value="1"/>
</dbReference>
<organism evidence="8 9">
    <name type="scientific">Crassostrea virginica</name>
    <name type="common">Eastern oyster</name>
    <dbReference type="NCBI Taxonomy" id="6565"/>
    <lineage>
        <taxon>Eukaryota</taxon>
        <taxon>Metazoa</taxon>
        <taxon>Spiralia</taxon>
        <taxon>Lophotrochozoa</taxon>
        <taxon>Mollusca</taxon>
        <taxon>Bivalvia</taxon>
        <taxon>Autobranchia</taxon>
        <taxon>Pteriomorphia</taxon>
        <taxon>Ostreida</taxon>
        <taxon>Ostreoidea</taxon>
        <taxon>Ostreidae</taxon>
        <taxon>Crassostrea</taxon>
    </lineage>
</organism>
<dbReference type="PROSITE" id="PS50240">
    <property type="entry name" value="TRYPSIN_DOM"/>
    <property type="match status" value="1"/>
</dbReference>
<evidence type="ECO:0000259" key="7">
    <source>
        <dbReference type="PROSITE" id="PS50240"/>
    </source>
</evidence>
<name>A0A8B8CXR3_CRAVI</name>
<gene>
    <name evidence="9" type="primary">LOC111122041</name>
</gene>
<dbReference type="FunFam" id="2.40.10.10:FF:000003">
    <property type="entry name" value="Transmembrane serine protease 3"/>
    <property type="match status" value="1"/>
</dbReference>
<dbReference type="Gene3D" id="2.40.10.10">
    <property type="entry name" value="Trypsin-like serine proteases"/>
    <property type="match status" value="1"/>
</dbReference>
<evidence type="ECO:0000256" key="6">
    <source>
        <dbReference type="SAM" id="SignalP"/>
    </source>
</evidence>
<dbReference type="PROSITE" id="PS00135">
    <property type="entry name" value="TRYPSIN_SER"/>
    <property type="match status" value="1"/>
</dbReference>
<evidence type="ECO:0000256" key="3">
    <source>
        <dbReference type="ARBA" id="ARBA00022825"/>
    </source>
</evidence>
<dbReference type="CDD" id="cd00190">
    <property type="entry name" value="Tryp_SPc"/>
    <property type="match status" value="1"/>
</dbReference>
<dbReference type="InterPro" id="IPR001314">
    <property type="entry name" value="Peptidase_S1A"/>
</dbReference>
<dbReference type="RefSeq" id="XP_022319276.1">
    <property type="nucleotide sequence ID" value="XM_022463568.1"/>
</dbReference>
<dbReference type="Pfam" id="PF00089">
    <property type="entry name" value="Trypsin"/>
    <property type="match status" value="1"/>
</dbReference>
<keyword evidence="6" id="KW-0732">Signal</keyword>
<dbReference type="GO" id="GO:0006508">
    <property type="term" value="P:proteolysis"/>
    <property type="evidence" value="ECO:0007669"/>
    <property type="project" value="UniProtKB-KW"/>
</dbReference>
<dbReference type="InterPro" id="IPR009003">
    <property type="entry name" value="Peptidase_S1_PA"/>
</dbReference>
<accession>A0A8B8CXR3</accession>
<evidence type="ECO:0000256" key="2">
    <source>
        <dbReference type="ARBA" id="ARBA00022801"/>
    </source>
</evidence>
<dbReference type="Proteomes" id="UP000694844">
    <property type="component" value="Chromosome 2"/>
</dbReference>
<dbReference type="SMART" id="SM00020">
    <property type="entry name" value="Tryp_SPc"/>
    <property type="match status" value="1"/>
</dbReference>
<dbReference type="PROSITE" id="PS00134">
    <property type="entry name" value="TRYPSIN_HIS"/>
    <property type="match status" value="1"/>
</dbReference>
<feature type="signal peptide" evidence="6">
    <location>
        <begin position="1"/>
        <end position="15"/>
    </location>
</feature>
<dbReference type="KEGG" id="cvn:111122041"/>
<evidence type="ECO:0000256" key="4">
    <source>
        <dbReference type="ARBA" id="ARBA00023157"/>
    </source>
</evidence>
<dbReference type="PRINTS" id="PR00722">
    <property type="entry name" value="CHYMOTRYPSIN"/>
</dbReference>
<dbReference type="SUPFAM" id="SSF50494">
    <property type="entry name" value="Trypsin-like serine proteases"/>
    <property type="match status" value="1"/>
</dbReference>
<reference evidence="9" key="1">
    <citation type="submission" date="2025-08" db="UniProtKB">
        <authorList>
            <consortium name="RefSeq"/>
        </authorList>
    </citation>
    <scope>IDENTIFICATION</scope>
    <source>
        <tissue evidence="9">Whole sample</tissue>
    </source>
</reference>
<evidence type="ECO:0000313" key="8">
    <source>
        <dbReference type="Proteomes" id="UP000694844"/>
    </source>
</evidence>
<sequence length="263" mass="28534">MVNPILLVLVGIAYGLPKHPVSRIVNGVDSGQGDWPWQASLHYETSRGSFSHICGGSLIDNTWVVTAAHCVEFDNNVNKFRIVLGEHIQSEDHGSEQTIDIAEIIMHEQYNGGASGIPNDIALIRLQEPADTTRPEIGTVALPSSTNQEFSARDTCYISGWGKTSADSGVADVLQHVQINVLTNSDCSWRWLFQSILPTHICVGGGAESACNGDSGGPLVCQKNGQWVLAGVTSWGSSNCQNMPNVYTRVSQYLSWMDTKMTN</sequence>
<keyword evidence="3 5" id="KW-0720">Serine protease</keyword>
<dbReference type="GO" id="GO:0004252">
    <property type="term" value="F:serine-type endopeptidase activity"/>
    <property type="evidence" value="ECO:0007669"/>
    <property type="project" value="InterPro"/>
</dbReference>
<keyword evidence="2 5" id="KW-0378">Hydrolase</keyword>
<protein>
    <submittedName>
        <fullName evidence="9">Elastase-1-like</fullName>
    </submittedName>
</protein>
<keyword evidence="1 5" id="KW-0645">Protease</keyword>
<feature type="chain" id="PRO_5034604920" evidence="6">
    <location>
        <begin position="16"/>
        <end position="263"/>
    </location>
</feature>
<dbReference type="InterPro" id="IPR033116">
    <property type="entry name" value="TRYPSIN_SER"/>
</dbReference>
<dbReference type="InterPro" id="IPR001254">
    <property type="entry name" value="Trypsin_dom"/>
</dbReference>
<keyword evidence="4" id="KW-1015">Disulfide bond</keyword>
<evidence type="ECO:0000256" key="1">
    <source>
        <dbReference type="ARBA" id="ARBA00022670"/>
    </source>
</evidence>
<dbReference type="AlphaFoldDB" id="A0A8B8CXR3"/>
<dbReference type="GeneID" id="111122041"/>
<keyword evidence="8" id="KW-1185">Reference proteome</keyword>
<dbReference type="InterPro" id="IPR043504">
    <property type="entry name" value="Peptidase_S1_PA_chymotrypsin"/>
</dbReference>
<dbReference type="PANTHER" id="PTHR24252:SF7">
    <property type="entry name" value="HYALIN"/>
    <property type="match status" value="1"/>
</dbReference>
<dbReference type="OrthoDB" id="6274970at2759"/>
<evidence type="ECO:0000256" key="5">
    <source>
        <dbReference type="RuleBase" id="RU363034"/>
    </source>
</evidence>